<comment type="cofactor">
    <cofactor evidence="1">
        <name>pyridoxal 5'-phosphate</name>
        <dbReference type="ChEBI" id="CHEBI:597326"/>
    </cofactor>
</comment>
<gene>
    <name evidence="5" type="ORF">CR194_19785</name>
</gene>
<dbReference type="SUPFAM" id="SSF56752">
    <property type="entry name" value="D-aminoacid aminotransferase-like PLP-dependent enzymes"/>
    <property type="match status" value="1"/>
</dbReference>
<dbReference type="RefSeq" id="WP_110612343.1">
    <property type="nucleotide sequence ID" value="NZ_PDOD01000007.1"/>
</dbReference>
<organism evidence="5 6">
    <name type="scientific">Salipaludibacillus keqinensis</name>
    <dbReference type="NCBI Taxonomy" id="2045207"/>
    <lineage>
        <taxon>Bacteria</taxon>
        <taxon>Bacillati</taxon>
        <taxon>Bacillota</taxon>
        <taxon>Bacilli</taxon>
        <taxon>Bacillales</taxon>
        <taxon>Bacillaceae</taxon>
    </lineage>
</organism>
<evidence type="ECO:0000256" key="3">
    <source>
        <dbReference type="ARBA" id="ARBA00011738"/>
    </source>
</evidence>
<dbReference type="InterPro" id="IPR001544">
    <property type="entry name" value="Aminotrans_IV"/>
</dbReference>
<dbReference type="InterPro" id="IPR036038">
    <property type="entry name" value="Aminotransferase-like"/>
</dbReference>
<comment type="similarity">
    <text evidence="2">Belongs to the class-IV pyridoxal-phosphate-dependent aminotransferase family.</text>
</comment>
<evidence type="ECO:0000313" key="6">
    <source>
        <dbReference type="Proteomes" id="UP000248214"/>
    </source>
</evidence>
<evidence type="ECO:0000313" key="5">
    <source>
        <dbReference type="EMBL" id="PYZ91572.1"/>
    </source>
</evidence>
<dbReference type="InterPro" id="IPR043132">
    <property type="entry name" value="BCAT-like_C"/>
</dbReference>
<keyword evidence="6" id="KW-1185">Reference proteome</keyword>
<sequence>MYLYINGLFLKEEEVKLSPFDHGFMYGLGLFETFRTYHGHPFLLDDHFQRLSESAFSLNIIPELYKREETKKVIEELLRLNGLEDGYFRWNVSAGERGVGLTSSPYEQPNTIVYVKPLPTKNPVAKSGQTLMTRRNSPEGNERLKSHHYLNNMLGKRELGEDSNKEGIFLTEDHVLSEGVVSNLFWIKDGQLFTPDLTCSCLNGITRQFLLALTKAEGIPVHEGRFFLEEALLADEVFVTNSIQGVVPLEMWDEHLFPGNKGTFFQWVNKRYEQACYHLWSRKDL</sequence>
<dbReference type="PANTHER" id="PTHR42743:SF11">
    <property type="entry name" value="AMINODEOXYCHORISMATE LYASE"/>
    <property type="match status" value="1"/>
</dbReference>
<evidence type="ECO:0000256" key="1">
    <source>
        <dbReference type="ARBA" id="ARBA00001933"/>
    </source>
</evidence>
<dbReference type="NCBIfam" id="NF005800">
    <property type="entry name" value="PRK07650.1"/>
    <property type="match status" value="1"/>
</dbReference>
<keyword evidence="5" id="KW-0456">Lyase</keyword>
<dbReference type="InterPro" id="IPR050571">
    <property type="entry name" value="Class-IV_PLP-Dep_Aminotrnsfr"/>
</dbReference>
<keyword evidence="4" id="KW-0663">Pyridoxal phosphate</keyword>
<dbReference type="AlphaFoldDB" id="A0A323T4L8"/>
<protein>
    <submittedName>
        <fullName evidence="5">4-amino-4-deoxychorismate lyase</fullName>
    </submittedName>
</protein>
<dbReference type="GO" id="GO:0046394">
    <property type="term" value="P:carboxylic acid biosynthetic process"/>
    <property type="evidence" value="ECO:0007669"/>
    <property type="project" value="UniProtKB-ARBA"/>
</dbReference>
<comment type="caution">
    <text evidence="5">The sequence shown here is derived from an EMBL/GenBank/DDBJ whole genome shotgun (WGS) entry which is preliminary data.</text>
</comment>
<dbReference type="OrthoDB" id="9805628at2"/>
<dbReference type="GO" id="GO:0005829">
    <property type="term" value="C:cytosol"/>
    <property type="evidence" value="ECO:0007669"/>
    <property type="project" value="TreeGrafter"/>
</dbReference>
<name>A0A323T4L8_9BACI</name>
<dbReference type="Gene3D" id="3.30.470.10">
    <property type="match status" value="1"/>
</dbReference>
<dbReference type="Proteomes" id="UP000248214">
    <property type="component" value="Unassembled WGS sequence"/>
</dbReference>
<comment type="subunit">
    <text evidence="3">Homodimer.</text>
</comment>
<evidence type="ECO:0000256" key="2">
    <source>
        <dbReference type="ARBA" id="ARBA00009320"/>
    </source>
</evidence>
<dbReference type="GO" id="GO:0008652">
    <property type="term" value="P:amino acid biosynthetic process"/>
    <property type="evidence" value="ECO:0007669"/>
    <property type="project" value="UniProtKB-ARBA"/>
</dbReference>
<dbReference type="Pfam" id="PF01063">
    <property type="entry name" value="Aminotran_4"/>
    <property type="match status" value="1"/>
</dbReference>
<accession>A0A323T4L8</accession>
<dbReference type="CDD" id="cd00449">
    <property type="entry name" value="PLPDE_IV"/>
    <property type="match status" value="1"/>
</dbReference>
<proteinExistence type="inferred from homology"/>
<dbReference type="FunFam" id="3.20.10.10:FF:000002">
    <property type="entry name" value="D-alanine aminotransferase"/>
    <property type="match status" value="1"/>
</dbReference>
<dbReference type="PANTHER" id="PTHR42743">
    <property type="entry name" value="AMINO-ACID AMINOTRANSFERASE"/>
    <property type="match status" value="1"/>
</dbReference>
<dbReference type="EMBL" id="PDOD01000007">
    <property type="protein sequence ID" value="PYZ91572.1"/>
    <property type="molecule type" value="Genomic_DNA"/>
</dbReference>
<evidence type="ECO:0000256" key="4">
    <source>
        <dbReference type="ARBA" id="ARBA00022898"/>
    </source>
</evidence>
<dbReference type="GO" id="GO:0016829">
    <property type="term" value="F:lyase activity"/>
    <property type="evidence" value="ECO:0007669"/>
    <property type="project" value="UniProtKB-KW"/>
</dbReference>
<dbReference type="InterPro" id="IPR043131">
    <property type="entry name" value="BCAT-like_N"/>
</dbReference>
<dbReference type="Gene3D" id="3.20.10.10">
    <property type="entry name" value="D-amino Acid Aminotransferase, subunit A, domain 2"/>
    <property type="match status" value="1"/>
</dbReference>
<reference evidence="5 6" key="1">
    <citation type="submission" date="2017-10" db="EMBL/GenBank/DDBJ databases">
        <title>Bacillus sp. nov., a halophilic bacterium isolated from a Keqin Lake.</title>
        <authorList>
            <person name="Wang H."/>
        </authorList>
    </citation>
    <scope>NUCLEOTIDE SEQUENCE [LARGE SCALE GENOMIC DNA]</scope>
    <source>
        <strain evidence="5 6">KQ-12</strain>
    </source>
</reference>